<feature type="transmembrane region" description="Helical" evidence="1">
    <location>
        <begin position="183"/>
        <end position="207"/>
    </location>
</feature>
<sequence>MRGSLIVVAFFVAGCLTGWILDTYDIRIEDDPTRYILYFLMLQVGLGVGSDKHIMQILKTVRLQLLLVPVATIIGTLLFSTLAAFCISQWSIYDCLAVASGFAYYSLSSVMITDLKSVSLGVQSAAELGTIALITNIIREMMALLGAPLWVRFFGPLAPICAGGATTMDTTLPVITRYSGKDFVFIAVLHGILVDLTVPFAVSLFCAL</sequence>
<dbReference type="Pfam" id="PF03956">
    <property type="entry name" value="Lys_export"/>
    <property type="match status" value="1"/>
</dbReference>
<dbReference type="EMBL" id="FMMM01000016">
    <property type="protein sequence ID" value="SCQ18195.1"/>
    <property type="molecule type" value="Genomic_DNA"/>
</dbReference>
<accession>A0A1D3UDE7</accession>
<gene>
    <name evidence="2" type="ORF">CLI86_08495</name>
    <name evidence="3" type="ORF">TFUB20_00269</name>
</gene>
<keyword evidence="1" id="KW-0472">Membrane</keyword>
<feature type="transmembrane region" description="Helical" evidence="1">
    <location>
        <begin position="63"/>
        <end position="84"/>
    </location>
</feature>
<dbReference type="Proteomes" id="UP000219259">
    <property type="component" value="Unassembled WGS sequence"/>
</dbReference>
<dbReference type="EMBL" id="NSLJ01000020">
    <property type="protein sequence ID" value="PDP43407.1"/>
    <property type="molecule type" value="Genomic_DNA"/>
</dbReference>
<dbReference type="GO" id="GO:0015661">
    <property type="term" value="F:L-lysine efflux transmembrane transporter activity"/>
    <property type="evidence" value="ECO:0007669"/>
    <property type="project" value="InterPro"/>
</dbReference>
<name>A0A1D3UDE7_TANFO</name>
<dbReference type="PANTHER" id="PTHR35804">
    <property type="entry name" value="LYSINE EXPORTER LYSO"/>
    <property type="match status" value="1"/>
</dbReference>
<dbReference type="AlphaFoldDB" id="A0A1D3UDE7"/>
<evidence type="ECO:0000313" key="5">
    <source>
        <dbReference type="Proteomes" id="UP000219259"/>
    </source>
</evidence>
<keyword evidence="1" id="KW-0812">Transmembrane</keyword>
<proteinExistence type="predicted"/>
<dbReference type="Proteomes" id="UP000182057">
    <property type="component" value="Unassembled WGS sequence"/>
</dbReference>
<dbReference type="PROSITE" id="PS51257">
    <property type="entry name" value="PROKAR_LIPOPROTEIN"/>
    <property type="match status" value="1"/>
</dbReference>
<dbReference type="InterPro" id="IPR005642">
    <property type="entry name" value="LysO"/>
</dbReference>
<feature type="transmembrane region" description="Helical" evidence="1">
    <location>
        <begin position="90"/>
        <end position="107"/>
    </location>
</feature>
<dbReference type="PANTHER" id="PTHR35804:SF1">
    <property type="entry name" value="LYSINE EXPORTER LYSO"/>
    <property type="match status" value="1"/>
</dbReference>
<evidence type="ECO:0000313" key="3">
    <source>
        <dbReference type="EMBL" id="SCQ18195.1"/>
    </source>
</evidence>
<organism evidence="3 4">
    <name type="scientific">Tannerella forsythia</name>
    <name type="common">Bacteroides forsythus</name>
    <dbReference type="NCBI Taxonomy" id="28112"/>
    <lineage>
        <taxon>Bacteria</taxon>
        <taxon>Pseudomonadati</taxon>
        <taxon>Bacteroidota</taxon>
        <taxon>Bacteroidia</taxon>
        <taxon>Bacteroidales</taxon>
        <taxon>Tannerellaceae</taxon>
        <taxon>Tannerella</taxon>
    </lineage>
</organism>
<evidence type="ECO:0000313" key="2">
    <source>
        <dbReference type="EMBL" id="PDP43407.1"/>
    </source>
</evidence>
<reference evidence="2 5" key="2">
    <citation type="submission" date="2017-09" db="EMBL/GenBank/DDBJ databases">
        <title>Phase variable restriction modification systems are present in the genome sequences of periodontal pathogens Prevotella intermedia, Tannerella forsythia and Porphyromonas gingivalis.</title>
        <authorList>
            <person name="Haigh R.D."/>
            <person name="Crawford L."/>
            <person name="Ralph J."/>
            <person name="Wanford J."/>
            <person name="Vartoukian S.R."/>
            <person name="Hijazib K."/>
            <person name="Wade W."/>
            <person name="Oggioni M.R."/>
        </authorList>
    </citation>
    <scope>NUCLEOTIDE SEQUENCE [LARGE SCALE GENOMIC DNA]</scope>
    <source>
        <strain evidence="2 5">WW11663</strain>
    </source>
</reference>
<evidence type="ECO:0000313" key="4">
    <source>
        <dbReference type="Proteomes" id="UP000182057"/>
    </source>
</evidence>
<dbReference type="RefSeq" id="WP_046825870.1">
    <property type="nucleotide sequence ID" value="NZ_CAJPTF010000050.1"/>
</dbReference>
<reference evidence="3 4" key="1">
    <citation type="submission" date="2016-09" db="EMBL/GenBank/DDBJ databases">
        <authorList>
            <person name="Capua I."/>
            <person name="De Benedictis P."/>
            <person name="Joannis T."/>
            <person name="Lombin L.H."/>
            <person name="Cattoli G."/>
        </authorList>
    </citation>
    <scope>NUCLEOTIDE SEQUENCE [LARGE SCALE GENOMIC DNA]</scope>
    <source>
        <strain evidence="3 4">UB20</strain>
    </source>
</reference>
<dbReference type="OrthoDB" id="371078at2"/>
<protein>
    <submittedName>
        <fullName evidence="2">DUF340 domain-containing protein</fullName>
    </submittedName>
</protein>
<dbReference type="GO" id="GO:0005886">
    <property type="term" value="C:plasma membrane"/>
    <property type="evidence" value="ECO:0007669"/>
    <property type="project" value="TreeGrafter"/>
</dbReference>
<keyword evidence="1" id="KW-1133">Transmembrane helix</keyword>
<evidence type="ECO:0000256" key="1">
    <source>
        <dbReference type="SAM" id="Phobius"/>
    </source>
</evidence>
<feature type="transmembrane region" description="Helical" evidence="1">
    <location>
        <begin position="34"/>
        <end position="51"/>
    </location>
</feature>